<dbReference type="Proteomes" id="UP001432292">
    <property type="component" value="Chromosome"/>
</dbReference>
<dbReference type="RefSeq" id="WP_329129568.1">
    <property type="nucleotide sequence ID" value="NZ_CP108473.1"/>
</dbReference>
<reference evidence="1" key="1">
    <citation type="submission" date="2022-10" db="EMBL/GenBank/DDBJ databases">
        <title>The complete genomes of actinobacterial strains from the NBC collection.</title>
        <authorList>
            <person name="Joergensen T.S."/>
            <person name="Alvarez Arevalo M."/>
            <person name="Sterndorff E.B."/>
            <person name="Faurdal D."/>
            <person name="Vuksanovic O."/>
            <person name="Mourched A.-S."/>
            <person name="Charusanti P."/>
            <person name="Shaw S."/>
            <person name="Blin K."/>
            <person name="Weber T."/>
        </authorList>
    </citation>
    <scope>NUCLEOTIDE SEQUENCE</scope>
    <source>
        <strain evidence="1">NBC_01256</strain>
    </source>
</reference>
<gene>
    <name evidence="1" type="ORF">OG727_36785</name>
</gene>
<protein>
    <submittedName>
        <fullName evidence="1">Uncharacterized protein</fullName>
    </submittedName>
</protein>
<evidence type="ECO:0000313" key="2">
    <source>
        <dbReference type="Proteomes" id="UP001432292"/>
    </source>
</evidence>
<organism evidence="1 2">
    <name type="scientific">Streptomyces caniferus</name>
    <dbReference type="NCBI Taxonomy" id="285557"/>
    <lineage>
        <taxon>Bacteria</taxon>
        <taxon>Bacillati</taxon>
        <taxon>Actinomycetota</taxon>
        <taxon>Actinomycetes</taxon>
        <taxon>Kitasatosporales</taxon>
        <taxon>Streptomycetaceae</taxon>
        <taxon>Streptomyces</taxon>
    </lineage>
</organism>
<evidence type="ECO:0000313" key="1">
    <source>
        <dbReference type="EMBL" id="WUS27394.1"/>
    </source>
</evidence>
<sequence length="62" mass="6723">MAVADTAFNRLKAFRDVVGSGAMPGSSNLADAIQSYGIVLRELRHAMRDDLGELRLETDVSN</sequence>
<name>A0ABZ1VX68_9ACTN</name>
<dbReference type="EMBL" id="CP108473">
    <property type="protein sequence ID" value="WUS27394.1"/>
    <property type="molecule type" value="Genomic_DNA"/>
</dbReference>
<keyword evidence="2" id="KW-1185">Reference proteome</keyword>
<proteinExistence type="predicted"/>
<accession>A0ABZ1VX68</accession>